<dbReference type="Proteomes" id="UP000799750">
    <property type="component" value="Unassembled WGS sequence"/>
</dbReference>
<organism evidence="1 2">
    <name type="scientific">Lophium mytilinum</name>
    <dbReference type="NCBI Taxonomy" id="390894"/>
    <lineage>
        <taxon>Eukaryota</taxon>
        <taxon>Fungi</taxon>
        <taxon>Dikarya</taxon>
        <taxon>Ascomycota</taxon>
        <taxon>Pezizomycotina</taxon>
        <taxon>Dothideomycetes</taxon>
        <taxon>Pleosporomycetidae</taxon>
        <taxon>Mytilinidiales</taxon>
        <taxon>Mytilinidiaceae</taxon>
        <taxon>Lophium</taxon>
    </lineage>
</organism>
<evidence type="ECO:0000313" key="2">
    <source>
        <dbReference type="Proteomes" id="UP000799750"/>
    </source>
</evidence>
<dbReference type="AlphaFoldDB" id="A0A6A6QQP4"/>
<protein>
    <submittedName>
        <fullName evidence="1">Uncharacterized protein</fullName>
    </submittedName>
</protein>
<evidence type="ECO:0000313" key="1">
    <source>
        <dbReference type="EMBL" id="KAF2494459.1"/>
    </source>
</evidence>
<reference evidence="1" key="1">
    <citation type="journal article" date="2020" name="Stud. Mycol.">
        <title>101 Dothideomycetes genomes: a test case for predicting lifestyles and emergence of pathogens.</title>
        <authorList>
            <person name="Haridas S."/>
            <person name="Albert R."/>
            <person name="Binder M."/>
            <person name="Bloem J."/>
            <person name="Labutti K."/>
            <person name="Salamov A."/>
            <person name="Andreopoulos B."/>
            <person name="Baker S."/>
            <person name="Barry K."/>
            <person name="Bills G."/>
            <person name="Bluhm B."/>
            <person name="Cannon C."/>
            <person name="Castanera R."/>
            <person name="Culley D."/>
            <person name="Daum C."/>
            <person name="Ezra D."/>
            <person name="Gonzalez J."/>
            <person name="Henrissat B."/>
            <person name="Kuo A."/>
            <person name="Liang C."/>
            <person name="Lipzen A."/>
            <person name="Lutzoni F."/>
            <person name="Magnuson J."/>
            <person name="Mondo S."/>
            <person name="Nolan M."/>
            <person name="Ohm R."/>
            <person name="Pangilinan J."/>
            <person name="Park H.-J."/>
            <person name="Ramirez L."/>
            <person name="Alfaro M."/>
            <person name="Sun H."/>
            <person name="Tritt A."/>
            <person name="Yoshinaga Y."/>
            <person name="Zwiers L.-H."/>
            <person name="Turgeon B."/>
            <person name="Goodwin S."/>
            <person name="Spatafora J."/>
            <person name="Crous P."/>
            <person name="Grigoriev I."/>
        </authorList>
    </citation>
    <scope>NUCLEOTIDE SEQUENCE</scope>
    <source>
        <strain evidence="1">CBS 269.34</strain>
    </source>
</reference>
<gene>
    <name evidence="1" type="ORF">BU16DRAFT_527551</name>
</gene>
<accession>A0A6A6QQP4</accession>
<sequence>MLPILELPRELRDIIYEAVMDSDIADPPFQQRRDPTPQVRLTGNFTIALLHLVL</sequence>
<name>A0A6A6QQP4_9PEZI</name>
<keyword evidence="2" id="KW-1185">Reference proteome</keyword>
<dbReference type="EMBL" id="MU004190">
    <property type="protein sequence ID" value="KAF2494459.1"/>
    <property type="molecule type" value="Genomic_DNA"/>
</dbReference>
<proteinExistence type="predicted"/>